<accession>A0A6N7VCT4</accession>
<feature type="domain" description="Bacterial type II secretion system protein E" evidence="4">
    <location>
        <begin position="210"/>
        <end position="224"/>
    </location>
</feature>
<dbReference type="EMBL" id="VULQ01000002">
    <property type="protein sequence ID" value="MSS77258.1"/>
    <property type="molecule type" value="Genomic_DNA"/>
</dbReference>
<dbReference type="GO" id="GO:0005886">
    <property type="term" value="C:plasma membrane"/>
    <property type="evidence" value="ECO:0007669"/>
    <property type="project" value="TreeGrafter"/>
</dbReference>
<organism evidence="5 6">
    <name type="scientific">Anaerococcus porci</name>
    <dbReference type="NCBI Taxonomy" id="2652269"/>
    <lineage>
        <taxon>Bacteria</taxon>
        <taxon>Bacillati</taxon>
        <taxon>Bacillota</taxon>
        <taxon>Tissierellia</taxon>
        <taxon>Tissierellales</taxon>
        <taxon>Peptoniphilaceae</taxon>
        <taxon>Anaerococcus</taxon>
    </lineage>
</organism>
<dbReference type="PANTHER" id="PTHR30258:SF1">
    <property type="entry name" value="PROTEIN TRANSPORT PROTEIN HOFB HOMOLOG"/>
    <property type="match status" value="1"/>
</dbReference>
<dbReference type="Proteomes" id="UP000441925">
    <property type="component" value="Unassembled WGS sequence"/>
</dbReference>
<protein>
    <submittedName>
        <fullName evidence="5">Type II/IV secretion system protein</fullName>
    </submittedName>
</protein>
<keyword evidence="6" id="KW-1185">Reference proteome</keyword>
<dbReference type="RefSeq" id="WP_154539221.1">
    <property type="nucleotide sequence ID" value="NZ_VULQ01000002.1"/>
</dbReference>
<evidence type="ECO:0000313" key="6">
    <source>
        <dbReference type="Proteomes" id="UP000441925"/>
    </source>
</evidence>
<evidence type="ECO:0000256" key="1">
    <source>
        <dbReference type="ARBA" id="ARBA00006611"/>
    </source>
</evidence>
<dbReference type="InterPro" id="IPR001482">
    <property type="entry name" value="T2SS/T4SS_dom"/>
</dbReference>
<proteinExistence type="inferred from homology"/>
<dbReference type="AlphaFoldDB" id="A0A6N7VCT4"/>
<dbReference type="InterPro" id="IPR003593">
    <property type="entry name" value="AAA+_ATPase"/>
</dbReference>
<reference evidence="5 6" key="1">
    <citation type="submission" date="2019-08" db="EMBL/GenBank/DDBJ databases">
        <title>In-depth cultivation of the pig gut microbiome towards novel bacterial diversity and tailored functional studies.</title>
        <authorList>
            <person name="Wylensek D."/>
            <person name="Hitch T.C.A."/>
            <person name="Clavel T."/>
        </authorList>
    </citation>
    <scope>NUCLEOTIDE SEQUENCE [LARGE SCALE GENOMIC DNA]</scope>
    <source>
        <strain evidence="5 6">WCA-380-WT-2B</strain>
    </source>
</reference>
<comment type="similarity">
    <text evidence="1">Belongs to the GSP E family.</text>
</comment>
<dbReference type="SMART" id="SM00382">
    <property type="entry name" value="AAA"/>
    <property type="match status" value="1"/>
</dbReference>
<evidence type="ECO:0000313" key="5">
    <source>
        <dbReference type="EMBL" id="MSS77258.1"/>
    </source>
</evidence>
<dbReference type="PROSITE" id="PS00662">
    <property type="entry name" value="T2SP_E"/>
    <property type="match status" value="1"/>
</dbReference>
<gene>
    <name evidence="5" type="ORF">FYJ26_02290</name>
</gene>
<dbReference type="GO" id="GO:0016887">
    <property type="term" value="F:ATP hydrolysis activity"/>
    <property type="evidence" value="ECO:0007669"/>
    <property type="project" value="TreeGrafter"/>
</dbReference>
<dbReference type="SUPFAM" id="SSF52540">
    <property type="entry name" value="P-loop containing nucleoside triphosphate hydrolases"/>
    <property type="match status" value="1"/>
</dbReference>
<evidence type="ECO:0000256" key="2">
    <source>
        <dbReference type="ARBA" id="ARBA00022741"/>
    </source>
</evidence>
<comment type="caution">
    <text evidence="5">The sequence shown here is derived from an EMBL/GenBank/DDBJ whole genome shotgun (WGS) entry which is preliminary data.</text>
</comment>
<dbReference type="CDD" id="cd01129">
    <property type="entry name" value="PulE-GspE-like"/>
    <property type="match status" value="1"/>
</dbReference>
<evidence type="ECO:0000256" key="3">
    <source>
        <dbReference type="ARBA" id="ARBA00022840"/>
    </source>
</evidence>
<dbReference type="InterPro" id="IPR027417">
    <property type="entry name" value="P-loop_NTPase"/>
</dbReference>
<dbReference type="Gene3D" id="3.30.450.90">
    <property type="match status" value="1"/>
</dbReference>
<keyword evidence="3" id="KW-0067">ATP-binding</keyword>
<dbReference type="Gene3D" id="3.40.50.300">
    <property type="entry name" value="P-loop containing nucleotide triphosphate hydrolases"/>
    <property type="match status" value="1"/>
</dbReference>
<keyword evidence="2" id="KW-0547">Nucleotide-binding</keyword>
<sequence>MDNNLININIDLYINDLIKKALKYNSSDIHIEPMDKTFARIRFRVDGKLINITEMTYEEYKKLITRIKLSSKLDIAEKRRPQDGYLKLDRFPHIDFRISSLNTIVGEKLVLRILSLDYFKKSSNLLGFSENSKNILQKAIKNKSGMIIFTGPTGSGKSTSLYSLLNHLNDDSVNIVTIENPVEINVMGINQISVNNKIDFSFANALRSILRQDPDIIMIGEIRDQETAKMAIRAAITGHLVLSTLHTTDAISSIARLRDLGIEDYLIGQSVSILAGQRLVRKLCDCKIKRKITISEYNLLKRYFDIKKDQEVYDACGCNKCNDGYLGREAVEEVLVFDDDYKKLLLENKDYSKNELDRLYKIKDFKSMTYNGLRKVLDGVTSFSEVFDSIYYID</sequence>
<dbReference type="PANTHER" id="PTHR30258">
    <property type="entry name" value="TYPE II SECRETION SYSTEM PROTEIN GSPE-RELATED"/>
    <property type="match status" value="1"/>
</dbReference>
<dbReference type="Pfam" id="PF00437">
    <property type="entry name" value="T2SSE"/>
    <property type="match status" value="1"/>
</dbReference>
<name>A0A6N7VCT4_9FIRM</name>
<evidence type="ECO:0000259" key="4">
    <source>
        <dbReference type="PROSITE" id="PS00662"/>
    </source>
</evidence>
<dbReference type="GO" id="GO:0005524">
    <property type="term" value="F:ATP binding"/>
    <property type="evidence" value="ECO:0007669"/>
    <property type="project" value="UniProtKB-KW"/>
</dbReference>